<comment type="similarity">
    <text evidence="1">Belongs to the NAD(P)-dependent epimerase/dehydratase family.</text>
</comment>
<protein>
    <recommendedName>
        <fullName evidence="4">NAD(P)-binding domain-containing protein</fullName>
    </recommendedName>
</protein>
<name>A0AAD9NQY2_RIDPI</name>
<dbReference type="Pfam" id="PF16363">
    <property type="entry name" value="GDP_Man_Dehyd"/>
    <property type="match status" value="1"/>
</dbReference>
<keyword evidence="3" id="KW-0472">Membrane</keyword>
<sequence length="178" mass="20218">MLARHKVLPVTAMVFCLVVFVVWHSLPGSSQIDRVRRQKTPVVRSNSTKVVLVTGAAGFIGFHLARELIGINKTVIVGLDNFNDYYDRQLKKDRAFILHTLGVTIYHEDLCHTEFLEDLFTKYKFTHVAHLAAQAGVRYSLQNPLAYIRANVECQVALLEVMRKYPVSDDGSCKVYIH</sequence>
<proteinExistence type="inferred from homology"/>
<comment type="caution">
    <text evidence="5">The sequence shown here is derived from an EMBL/GenBank/DDBJ whole genome shotgun (WGS) entry which is preliminary data.</text>
</comment>
<reference evidence="5" key="1">
    <citation type="journal article" date="2023" name="Mol. Biol. Evol.">
        <title>Third-Generation Sequencing Reveals the Adaptive Role of the Epigenome in Three Deep-Sea Polychaetes.</title>
        <authorList>
            <person name="Perez M."/>
            <person name="Aroh O."/>
            <person name="Sun Y."/>
            <person name="Lan Y."/>
            <person name="Juniper S.K."/>
            <person name="Young C.R."/>
            <person name="Angers B."/>
            <person name="Qian P.Y."/>
        </authorList>
    </citation>
    <scope>NUCLEOTIDE SEQUENCE</scope>
    <source>
        <strain evidence="5">R07B-5</strain>
    </source>
</reference>
<keyword evidence="3" id="KW-0812">Transmembrane</keyword>
<dbReference type="AlphaFoldDB" id="A0AAD9NQY2"/>
<dbReference type="SUPFAM" id="SSF51735">
    <property type="entry name" value="NAD(P)-binding Rossmann-fold domains"/>
    <property type="match status" value="1"/>
</dbReference>
<keyword evidence="3" id="KW-1133">Transmembrane helix</keyword>
<keyword evidence="2" id="KW-0520">NAD</keyword>
<dbReference type="PANTHER" id="PTHR43574">
    <property type="entry name" value="EPIMERASE-RELATED"/>
    <property type="match status" value="1"/>
</dbReference>
<evidence type="ECO:0000256" key="2">
    <source>
        <dbReference type="ARBA" id="ARBA00023027"/>
    </source>
</evidence>
<dbReference type="InterPro" id="IPR036291">
    <property type="entry name" value="NAD(P)-bd_dom_sf"/>
</dbReference>
<evidence type="ECO:0000259" key="4">
    <source>
        <dbReference type="Pfam" id="PF16363"/>
    </source>
</evidence>
<dbReference type="GO" id="GO:0003824">
    <property type="term" value="F:catalytic activity"/>
    <property type="evidence" value="ECO:0007669"/>
    <property type="project" value="UniProtKB-ARBA"/>
</dbReference>
<dbReference type="InterPro" id="IPR016040">
    <property type="entry name" value="NAD(P)-bd_dom"/>
</dbReference>
<keyword evidence="6" id="KW-1185">Reference proteome</keyword>
<feature type="domain" description="NAD(P)-binding" evidence="4">
    <location>
        <begin position="52"/>
        <end position="176"/>
    </location>
</feature>
<evidence type="ECO:0000256" key="3">
    <source>
        <dbReference type="SAM" id="Phobius"/>
    </source>
</evidence>
<accession>A0AAD9NQY2</accession>
<evidence type="ECO:0000256" key="1">
    <source>
        <dbReference type="ARBA" id="ARBA00007637"/>
    </source>
</evidence>
<evidence type="ECO:0000313" key="5">
    <source>
        <dbReference type="EMBL" id="KAK2176214.1"/>
    </source>
</evidence>
<dbReference type="Proteomes" id="UP001209878">
    <property type="component" value="Unassembled WGS sequence"/>
</dbReference>
<dbReference type="EMBL" id="JAODUO010000675">
    <property type="protein sequence ID" value="KAK2176214.1"/>
    <property type="molecule type" value="Genomic_DNA"/>
</dbReference>
<feature type="transmembrane region" description="Helical" evidence="3">
    <location>
        <begin position="7"/>
        <end position="26"/>
    </location>
</feature>
<organism evidence="5 6">
    <name type="scientific">Ridgeia piscesae</name>
    <name type="common">Tubeworm</name>
    <dbReference type="NCBI Taxonomy" id="27915"/>
    <lineage>
        <taxon>Eukaryota</taxon>
        <taxon>Metazoa</taxon>
        <taxon>Spiralia</taxon>
        <taxon>Lophotrochozoa</taxon>
        <taxon>Annelida</taxon>
        <taxon>Polychaeta</taxon>
        <taxon>Sedentaria</taxon>
        <taxon>Canalipalpata</taxon>
        <taxon>Sabellida</taxon>
        <taxon>Siboglinidae</taxon>
        <taxon>Ridgeia</taxon>
    </lineage>
</organism>
<gene>
    <name evidence="5" type="ORF">NP493_675g01023</name>
</gene>
<evidence type="ECO:0000313" key="6">
    <source>
        <dbReference type="Proteomes" id="UP001209878"/>
    </source>
</evidence>
<dbReference type="Gene3D" id="3.40.50.720">
    <property type="entry name" value="NAD(P)-binding Rossmann-like Domain"/>
    <property type="match status" value="1"/>
</dbReference>